<dbReference type="PROSITE" id="PS50885">
    <property type="entry name" value="HAMP"/>
    <property type="match status" value="1"/>
</dbReference>
<keyword evidence="14" id="KW-0472">Membrane</keyword>
<evidence type="ECO:0000256" key="3">
    <source>
        <dbReference type="ARBA" id="ARBA00012438"/>
    </source>
</evidence>
<dbReference type="SMART" id="SM00388">
    <property type="entry name" value="HisKA"/>
    <property type="match status" value="1"/>
</dbReference>
<dbReference type="CDD" id="cd00082">
    <property type="entry name" value="HisKA"/>
    <property type="match status" value="1"/>
</dbReference>
<reference evidence="17 18" key="1">
    <citation type="submission" date="2020-08" db="EMBL/GenBank/DDBJ databases">
        <title>Sequencing the genomes of 1000 actinobacteria strains.</title>
        <authorList>
            <person name="Klenk H.-P."/>
        </authorList>
    </citation>
    <scope>NUCLEOTIDE SEQUENCE [LARGE SCALE GENOMIC DNA]</scope>
    <source>
        <strain evidence="17 18">DSM 44772</strain>
    </source>
</reference>
<keyword evidence="5" id="KW-0597">Phosphoprotein</keyword>
<dbReference type="PANTHER" id="PTHR44936:SF9">
    <property type="entry name" value="SENSOR PROTEIN CREC"/>
    <property type="match status" value="1"/>
</dbReference>
<keyword evidence="9 17" id="KW-0418">Kinase</keyword>
<evidence type="ECO:0000313" key="17">
    <source>
        <dbReference type="EMBL" id="MBB4774177.1"/>
    </source>
</evidence>
<dbReference type="SUPFAM" id="SSF47384">
    <property type="entry name" value="Homodimeric domain of signal transducing histidine kinase"/>
    <property type="match status" value="1"/>
</dbReference>
<dbReference type="InterPro" id="IPR050980">
    <property type="entry name" value="2C_sensor_his_kinase"/>
</dbReference>
<keyword evidence="11 14" id="KW-1133">Transmembrane helix</keyword>
<comment type="caution">
    <text evidence="17">The sequence shown here is derived from an EMBL/GenBank/DDBJ whole genome shotgun (WGS) entry which is preliminary data.</text>
</comment>
<dbReference type="InterPro" id="IPR036890">
    <property type="entry name" value="HATPase_C_sf"/>
</dbReference>
<evidence type="ECO:0000256" key="4">
    <source>
        <dbReference type="ARBA" id="ARBA00022475"/>
    </source>
</evidence>
<gene>
    <name evidence="17" type="ORF">F4557_002595</name>
</gene>
<dbReference type="InterPro" id="IPR003594">
    <property type="entry name" value="HATPase_dom"/>
</dbReference>
<organism evidence="17 18">
    <name type="scientific">Actinomadura livida</name>
    <dbReference type="NCBI Taxonomy" id="79909"/>
    <lineage>
        <taxon>Bacteria</taxon>
        <taxon>Bacillati</taxon>
        <taxon>Actinomycetota</taxon>
        <taxon>Actinomycetes</taxon>
        <taxon>Streptosporangiales</taxon>
        <taxon>Thermomonosporaceae</taxon>
        <taxon>Actinomadura</taxon>
    </lineage>
</organism>
<keyword evidence="7 14" id="KW-0812">Transmembrane</keyword>
<dbReference type="CDD" id="cd06225">
    <property type="entry name" value="HAMP"/>
    <property type="match status" value="1"/>
</dbReference>
<comment type="catalytic activity">
    <reaction evidence="1">
        <text>ATP + protein L-histidine = ADP + protein N-phospho-L-histidine.</text>
        <dbReference type="EC" id="2.7.13.3"/>
    </reaction>
</comment>
<keyword evidence="12" id="KW-0902">Two-component regulatory system</keyword>
<dbReference type="SUPFAM" id="SSF55874">
    <property type="entry name" value="ATPase domain of HSP90 chaperone/DNA topoisomerase II/histidine kinase"/>
    <property type="match status" value="1"/>
</dbReference>
<dbReference type="SMART" id="SM00387">
    <property type="entry name" value="HATPase_c"/>
    <property type="match status" value="1"/>
</dbReference>
<evidence type="ECO:0000256" key="2">
    <source>
        <dbReference type="ARBA" id="ARBA00004651"/>
    </source>
</evidence>
<evidence type="ECO:0000313" key="18">
    <source>
        <dbReference type="Proteomes" id="UP000549343"/>
    </source>
</evidence>
<dbReference type="InterPro" id="IPR036097">
    <property type="entry name" value="HisK_dim/P_sf"/>
</dbReference>
<dbReference type="RefSeq" id="WP_184882697.1">
    <property type="nucleotide sequence ID" value="NZ_BMRO01000001.1"/>
</dbReference>
<evidence type="ECO:0000256" key="10">
    <source>
        <dbReference type="ARBA" id="ARBA00022840"/>
    </source>
</evidence>
<keyword evidence="8" id="KW-0547">Nucleotide-binding</keyword>
<sequence>MRTSLARVATAVTAMVALSFVVPLGLLNGQMAHDRALAAAERQAASLVPVLSVTGDPAALTDAVGSVPAGTAGRLALHLPTGQALGAPHAPPADLAEARRLGRTSTVGAPGGKVLLRPVLLEAGTFAVIEVYVPQQELSRGVARSWLILALVALALVLVSVAMADRLAKRVVRATDRLVRAVTHVAAGDLAARVEPQGPPELRAAGEAFNHMADRLARLLAAEREAGADLSHRLRTPLTALRVDLDGLAANPGDPARLAQSRGALERLETAVDEIIAAARRPGGPSGAAAGGPAAAAGCDASEVVRRRLAFWSALAEDQDRGWDLAGADAPAPVPVPEAELAAALDALMGNIFRHTPHGTAFRLTVHRGRSSTGLLFGDAGPGIADADAALRRGASGAGSTGLGLDIARRLAESTGGSLRVGTSPLGGAQIEVWLRTAPKPASRRSARRAQRRAARH</sequence>
<dbReference type="PANTHER" id="PTHR44936">
    <property type="entry name" value="SENSOR PROTEIN CREC"/>
    <property type="match status" value="1"/>
</dbReference>
<dbReference type="Proteomes" id="UP000549343">
    <property type="component" value="Unassembled WGS sequence"/>
</dbReference>
<evidence type="ECO:0000256" key="1">
    <source>
        <dbReference type="ARBA" id="ARBA00000085"/>
    </source>
</evidence>
<feature type="transmembrane region" description="Helical" evidence="14">
    <location>
        <begin position="6"/>
        <end position="27"/>
    </location>
</feature>
<keyword evidence="6" id="KW-0808">Transferase</keyword>
<evidence type="ECO:0000256" key="11">
    <source>
        <dbReference type="ARBA" id="ARBA00022989"/>
    </source>
</evidence>
<evidence type="ECO:0000256" key="5">
    <source>
        <dbReference type="ARBA" id="ARBA00022553"/>
    </source>
</evidence>
<evidence type="ECO:0000259" key="15">
    <source>
        <dbReference type="PROSITE" id="PS50109"/>
    </source>
</evidence>
<dbReference type="GO" id="GO:0005524">
    <property type="term" value="F:ATP binding"/>
    <property type="evidence" value="ECO:0007669"/>
    <property type="project" value="UniProtKB-KW"/>
</dbReference>
<evidence type="ECO:0000256" key="8">
    <source>
        <dbReference type="ARBA" id="ARBA00022741"/>
    </source>
</evidence>
<keyword evidence="10" id="KW-0067">ATP-binding</keyword>
<accession>A0A7W7IBR2</accession>
<dbReference type="PROSITE" id="PS50109">
    <property type="entry name" value="HIS_KIN"/>
    <property type="match status" value="1"/>
</dbReference>
<comment type="subcellular location">
    <subcellularLocation>
        <location evidence="2">Cell membrane</location>
        <topology evidence="2">Multi-pass membrane protein</topology>
    </subcellularLocation>
</comment>
<dbReference type="EC" id="2.7.13.3" evidence="3"/>
<evidence type="ECO:0000256" key="7">
    <source>
        <dbReference type="ARBA" id="ARBA00022692"/>
    </source>
</evidence>
<dbReference type="InterPro" id="IPR005467">
    <property type="entry name" value="His_kinase_dom"/>
</dbReference>
<evidence type="ECO:0000256" key="9">
    <source>
        <dbReference type="ARBA" id="ARBA00022777"/>
    </source>
</evidence>
<evidence type="ECO:0000256" key="14">
    <source>
        <dbReference type="SAM" id="Phobius"/>
    </source>
</evidence>
<dbReference type="SMART" id="SM00304">
    <property type="entry name" value="HAMP"/>
    <property type="match status" value="1"/>
</dbReference>
<evidence type="ECO:0000256" key="12">
    <source>
        <dbReference type="ARBA" id="ARBA00023012"/>
    </source>
</evidence>
<dbReference type="InterPro" id="IPR003661">
    <property type="entry name" value="HisK_dim/P_dom"/>
</dbReference>
<dbReference type="GO" id="GO:0005886">
    <property type="term" value="C:plasma membrane"/>
    <property type="evidence" value="ECO:0007669"/>
    <property type="project" value="UniProtKB-SubCell"/>
</dbReference>
<dbReference type="Gene3D" id="1.10.287.130">
    <property type="match status" value="1"/>
</dbReference>
<feature type="transmembrane region" description="Helical" evidence="14">
    <location>
        <begin position="145"/>
        <end position="164"/>
    </location>
</feature>
<feature type="compositionally biased region" description="Basic residues" evidence="13">
    <location>
        <begin position="442"/>
        <end position="457"/>
    </location>
</feature>
<dbReference type="EMBL" id="JACHMV010000001">
    <property type="protein sequence ID" value="MBB4774177.1"/>
    <property type="molecule type" value="Genomic_DNA"/>
</dbReference>
<feature type="domain" description="Histidine kinase" evidence="15">
    <location>
        <begin position="229"/>
        <end position="439"/>
    </location>
</feature>
<dbReference type="Gene3D" id="3.30.565.10">
    <property type="entry name" value="Histidine kinase-like ATPase, C-terminal domain"/>
    <property type="match status" value="1"/>
</dbReference>
<dbReference type="AlphaFoldDB" id="A0A7W7IBR2"/>
<feature type="domain" description="HAMP" evidence="16">
    <location>
        <begin position="169"/>
        <end position="221"/>
    </location>
</feature>
<proteinExistence type="predicted"/>
<protein>
    <recommendedName>
        <fullName evidence="3">histidine kinase</fullName>
        <ecNumber evidence="3">2.7.13.3</ecNumber>
    </recommendedName>
</protein>
<name>A0A7W7IBR2_9ACTN</name>
<feature type="region of interest" description="Disordered" evidence="13">
    <location>
        <begin position="437"/>
        <end position="457"/>
    </location>
</feature>
<evidence type="ECO:0000256" key="6">
    <source>
        <dbReference type="ARBA" id="ARBA00022679"/>
    </source>
</evidence>
<dbReference type="GO" id="GO:0000155">
    <property type="term" value="F:phosphorelay sensor kinase activity"/>
    <property type="evidence" value="ECO:0007669"/>
    <property type="project" value="InterPro"/>
</dbReference>
<keyword evidence="4" id="KW-1003">Cell membrane</keyword>
<dbReference type="Pfam" id="PF02518">
    <property type="entry name" value="HATPase_c"/>
    <property type="match status" value="1"/>
</dbReference>
<dbReference type="InterPro" id="IPR003660">
    <property type="entry name" value="HAMP_dom"/>
</dbReference>
<evidence type="ECO:0000259" key="16">
    <source>
        <dbReference type="PROSITE" id="PS50885"/>
    </source>
</evidence>
<evidence type="ECO:0000256" key="13">
    <source>
        <dbReference type="SAM" id="MobiDB-lite"/>
    </source>
</evidence>
<dbReference type="Pfam" id="PF00672">
    <property type="entry name" value="HAMP"/>
    <property type="match status" value="1"/>
</dbReference>